<protein>
    <submittedName>
        <fullName evidence="2">Uncharacterized protein</fullName>
    </submittedName>
</protein>
<evidence type="ECO:0000256" key="1">
    <source>
        <dbReference type="SAM" id="MobiDB-lite"/>
    </source>
</evidence>
<dbReference type="RefSeq" id="XP_024730590.1">
    <property type="nucleotide sequence ID" value="XM_024870548.1"/>
</dbReference>
<evidence type="ECO:0000313" key="2">
    <source>
        <dbReference type="EMBL" id="PMD53686.1"/>
    </source>
</evidence>
<dbReference type="InParanoid" id="A0A2J6SSC7"/>
<gene>
    <name evidence="2" type="ORF">K444DRAFT_143738</name>
</gene>
<accession>A0A2J6SSC7</accession>
<feature type="region of interest" description="Disordered" evidence="1">
    <location>
        <begin position="1"/>
        <end position="83"/>
    </location>
</feature>
<dbReference type="EMBL" id="KZ613871">
    <property type="protein sequence ID" value="PMD53686.1"/>
    <property type="molecule type" value="Genomic_DNA"/>
</dbReference>
<feature type="compositionally biased region" description="Polar residues" evidence="1">
    <location>
        <begin position="12"/>
        <end position="22"/>
    </location>
</feature>
<keyword evidence="3" id="KW-1185">Reference proteome</keyword>
<dbReference type="OrthoDB" id="3799637at2759"/>
<evidence type="ECO:0000313" key="3">
    <source>
        <dbReference type="Proteomes" id="UP000235371"/>
    </source>
</evidence>
<dbReference type="Proteomes" id="UP000235371">
    <property type="component" value="Unassembled WGS sequence"/>
</dbReference>
<name>A0A2J6SSC7_9HELO</name>
<proteinExistence type="predicted"/>
<dbReference type="AlphaFoldDB" id="A0A2J6SSC7"/>
<dbReference type="STRING" id="1095630.A0A2J6SSC7"/>
<feature type="compositionally biased region" description="Polar residues" evidence="1">
    <location>
        <begin position="70"/>
        <end position="83"/>
    </location>
</feature>
<reference evidence="2 3" key="1">
    <citation type="submission" date="2016-04" db="EMBL/GenBank/DDBJ databases">
        <title>A degradative enzymes factory behind the ericoid mycorrhizal symbiosis.</title>
        <authorList>
            <consortium name="DOE Joint Genome Institute"/>
            <person name="Martino E."/>
            <person name="Morin E."/>
            <person name="Grelet G."/>
            <person name="Kuo A."/>
            <person name="Kohler A."/>
            <person name="Daghino S."/>
            <person name="Barry K."/>
            <person name="Choi C."/>
            <person name="Cichocki N."/>
            <person name="Clum A."/>
            <person name="Copeland A."/>
            <person name="Hainaut M."/>
            <person name="Haridas S."/>
            <person name="Labutti K."/>
            <person name="Lindquist E."/>
            <person name="Lipzen A."/>
            <person name="Khouja H.-R."/>
            <person name="Murat C."/>
            <person name="Ohm R."/>
            <person name="Olson A."/>
            <person name="Spatafora J."/>
            <person name="Veneault-Fourrey C."/>
            <person name="Henrissat B."/>
            <person name="Grigoriev I."/>
            <person name="Martin F."/>
            <person name="Perotto S."/>
        </authorList>
    </citation>
    <scope>NUCLEOTIDE SEQUENCE [LARGE SCALE GENOMIC DNA]</scope>
    <source>
        <strain evidence="2 3">E</strain>
    </source>
</reference>
<dbReference type="GeneID" id="36578630"/>
<sequence length="212" mass="23926">MARRRFPASGAPNDNLSRSTSVRRSDEGMNPDESDGGGFDPSPVFLPGRSESPAPSHPAPLELMPESRNPPWTLNPQARNFGSPESSAKELIIYHVLRPLVNTQSLRDFHQLVRDCTRRMETKEFICLRDLERTLILESWNITASVNSRPEFLHTMIHCVKATVPLLSEDALVRQGDRPYDERYFTIYKEVTNAWAIGTAGETVDLSIANKY</sequence>
<organism evidence="2 3">
    <name type="scientific">Hyaloscypha bicolor E</name>
    <dbReference type="NCBI Taxonomy" id="1095630"/>
    <lineage>
        <taxon>Eukaryota</taxon>
        <taxon>Fungi</taxon>
        <taxon>Dikarya</taxon>
        <taxon>Ascomycota</taxon>
        <taxon>Pezizomycotina</taxon>
        <taxon>Leotiomycetes</taxon>
        <taxon>Helotiales</taxon>
        <taxon>Hyaloscyphaceae</taxon>
        <taxon>Hyaloscypha</taxon>
        <taxon>Hyaloscypha bicolor</taxon>
    </lineage>
</organism>